<gene>
    <name evidence="6" type="ORF">LSH36_1061g00015</name>
</gene>
<dbReference type="PANTHER" id="PTHR24251">
    <property type="entry name" value="OVOCHYMASE-RELATED"/>
    <property type="match status" value="1"/>
</dbReference>
<dbReference type="AlphaFoldDB" id="A0AAD9IX16"/>
<dbReference type="InterPro" id="IPR016186">
    <property type="entry name" value="C-type_lectin-like/link_sf"/>
</dbReference>
<evidence type="ECO:0000313" key="7">
    <source>
        <dbReference type="Proteomes" id="UP001208570"/>
    </source>
</evidence>
<comment type="caution">
    <text evidence="6">The sequence shown here is derived from an EMBL/GenBank/DDBJ whole genome shotgun (WGS) entry which is preliminary data.</text>
</comment>
<feature type="domain" description="CUB" evidence="4">
    <location>
        <begin position="219"/>
        <end position="339"/>
    </location>
</feature>
<dbReference type="InterPro" id="IPR035914">
    <property type="entry name" value="Sperma_CUB_dom_sf"/>
</dbReference>
<dbReference type="InterPro" id="IPR000859">
    <property type="entry name" value="CUB_dom"/>
</dbReference>
<dbReference type="Gene3D" id="2.60.120.290">
    <property type="entry name" value="Spermadhesin, CUB domain"/>
    <property type="match status" value="5"/>
</dbReference>
<keyword evidence="1" id="KW-0677">Repeat</keyword>
<dbReference type="InterPro" id="IPR001304">
    <property type="entry name" value="C-type_lectin-like"/>
</dbReference>
<dbReference type="EMBL" id="JAODUP010001061">
    <property type="protein sequence ID" value="KAK2141650.1"/>
    <property type="molecule type" value="Genomic_DNA"/>
</dbReference>
<dbReference type="Gene3D" id="3.10.100.10">
    <property type="entry name" value="Mannose-Binding Protein A, subunit A"/>
    <property type="match status" value="1"/>
</dbReference>
<feature type="domain" description="CUB" evidence="4">
    <location>
        <begin position="669"/>
        <end position="782"/>
    </location>
</feature>
<evidence type="ECO:0000259" key="5">
    <source>
        <dbReference type="PROSITE" id="PS50041"/>
    </source>
</evidence>
<evidence type="ECO:0000256" key="2">
    <source>
        <dbReference type="ARBA" id="ARBA00023157"/>
    </source>
</evidence>
<keyword evidence="2 3" id="KW-1015">Disulfide bond</keyword>
<organism evidence="6 7">
    <name type="scientific">Paralvinella palmiformis</name>
    <dbReference type="NCBI Taxonomy" id="53620"/>
    <lineage>
        <taxon>Eukaryota</taxon>
        <taxon>Metazoa</taxon>
        <taxon>Spiralia</taxon>
        <taxon>Lophotrochozoa</taxon>
        <taxon>Annelida</taxon>
        <taxon>Polychaeta</taxon>
        <taxon>Sedentaria</taxon>
        <taxon>Canalipalpata</taxon>
        <taxon>Terebellida</taxon>
        <taxon>Terebelliformia</taxon>
        <taxon>Alvinellidae</taxon>
        <taxon>Paralvinella</taxon>
    </lineage>
</organism>
<proteinExistence type="predicted"/>
<dbReference type="SUPFAM" id="SSF56436">
    <property type="entry name" value="C-type lectin-like"/>
    <property type="match status" value="1"/>
</dbReference>
<feature type="domain" description="CUB" evidence="4">
    <location>
        <begin position="541"/>
        <end position="667"/>
    </location>
</feature>
<dbReference type="InterPro" id="IPR016187">
    <property type="entry name" value="CTDL_fold"/>
</dbReference>
<dbReference type="PROSITE" id="PS50041">
    <property type="entry name" value="C_TYPE_LECTIN_2"/>
    <property type="match status" value="1"/>
</dbReference>
<feature type="disulfide bond" evidence="3">
    <location>
        <begin position="219"/>
        <end position="246"/>
    </location>
</feature>
<feature type="disulfide bond" evidence="3">
    <location>
        <begin position="723"/>
        <end position="740"/>
    </location>
</feature>
<evidence type="ECO:0000256" key="3">
    <source>
        <dbReference type="PROSITE-ProRule" id="PRU00059"/>
    </source>
</evidence>
<evidence type="ECO:0000256" key="1">
    <source>
        <dbReference type="ARBA" id="ARBA00022737"/>
    </source>
</evidence>
<feature type="domain" description="C-type lectin" evidence="5">
    <location>
        <begin position="352"/>
        <end position="437"/>
    </location>
</feature>
<dbReference type="Pfam" id="PF00431">
    <property type="entry name" value="CUB"/>
    <property type="match status" value="5"/>
</dbReference>
<feature type="disulfide bond" evidence="3">
    <location>
        <begin position="281"/>
        <end position="298"/>
    </location>
</feature>
<comment type="caution">
    <text evidence="3">Lacks conserved residue(s) required for the propagation of feature annotation.</text>
</comment>
<reference evidence="6" key="1">
    <citation type="journal article" date="2023" name="Mol. Biol. Evol.">
        <title>Third-Generation Sequencing Reveals the Adaptive Role of the Epigenome in Three Deep-Sea Polychaetes.</title>
        <authorList>
            <person name="Perez M."/>
            <person name="Aroh O."/>
            <person name="Sun Y."/>
            <person name="Lan Y."/>
            <person name="Juniper S.K."/>
            <person name="Young C.R."/>
            <person name="Angers B."/>
            <person name="Qian P.Y."/>
        </authorList>
    </citation>
    <scope>NUCLEOTIDE SEQUENCE</scope>
    <source>
        <strain evidence="6">P08H-3</strain>
    </source>
</reference>
<name>A0AAD9IX16_9ANNE</name>
<evidence type="ECO:0000259" key="4">
    <source>
        <dbReference type="PROSITE" id="PS01180"/>
    </source>
</evidence>
<dbReference type="Proteomes" id="UP001208570">
    <property type="component" value="Unassembled WGS sequence"/>
</dbReference>
<dbReference type="SMART" id="SM00042">
    <property type="entry name" value="CUB"/>
    <property type="match status" value="5"/>
</dbReference>
<feature type="domain" description="CUB" evidence="4">
    <location>
        <begin position="102"/>
        <end position="216"/>
    </location>
</feature>
<dbReference type="PROSITE" id="PS01180">
    <property type="entry name" value="CUB"/>
    <property type="match status" value="5"/>
</dbReference>
<evidence type="ECO:0000313" key="6">
    <source>
        <dbReference type="EMBL" id="KAK2141650.1"/>
    </source>
</evidence>
<protein>
    <recommendedName>
        <fullName evidence="8">Cubilin</fullName>
    </recommendedName>
</protein>
<accession>A0AAD9IX16</accession>
<dbReference type="CDD" id="cd00041">
    <property type="entry name" value="CUB"/>
    <property type="match status" value="5"/>
</dbReference>
<feature type="domain" description="CUB" evidence="4">
    <location>
        <begin position="18"/>
        <end position="100"/>
    </location>
</feature>
<dbReference type="SUPFAM" id="SSF49854">
    <property type="entry name" value="Spermadhesin, CUB domain"/>
    <property type="match status" value="5"/>
</dbReference>
<evidence type="ECO:0008006" key="8">
    <source>
        <dbReference type="Google" id="ProtNLM"/>
    </source>
</evidence>
<keyword evidence="7" id="KW-1185">Reference proteome</keyword>
<sequence length="1127" mass="127626">MTVTRSVMKPVMGAITGCIHRLSSLRGEVQSPDYPHNYPDNSNCLIIIDIPRGYRIRIQFQAFHLENAYQGKCVDYVTIGSSETVAAADDQLMTSSRQFCVCSQMVQGDKMSVRSPYYPDVYVPNIHCTVTLTADEGTTILLKISKLNLQAARVGVCLDYLLIEGAMEEPTYLCDVYREECDSPLVYQSLSSNLTLTFHSDFADEGSGFEAQYATVPACSDHVVNDLNGTLVSGNYPMAYPNNQNCTTTINVTEPWLDIQLQILHLDTEIEFGTYGSGGKCTTDYLEIFDGRSWRRKCGKWSGKEYQLKFQSEGPLMLVRFVSDGRRHCRGFEARWQAVVNDSSLITCSDGWLNFNDYCLWIADDGVTWQEAADLCWFPGWAEYNFYNKQPNDDGLSNQDCVEIRNWFSFPSKGGDSVDRYYWNDRSCDVRNGYICQKLKPEPAEPCDNGWYYDMETKMCYNVGDDNMMTYPQASHYCNSLQAKIVTDGDDDIMKTFITKYTTRDPWTTSTVALPADCLIYRYDDDTDGTIEDARLMRVHCHRLASVISVVPHFLTGTNGTIRVPQSPDSLYKDNMHVMWRITAPSGHRLLIRIDRLDIEPQRDCLYDYLLVTDPEDASNRISETRRFCGRMNVAADWSLSTNMAEVEFLSDYVTTGGGFVIEWEAIEVDNVYTYNGSRGVITSLNYPSHYLDNLHYKIIIRVAEERRVYVRFETFDLFSADCRDYMDLDLGEGMIQRLCDTFEPSKDCRGRYLSYGNLMTMTFHSDSRGHSNGFILEYESVPVAGWMIEEDINVTTIGEELLCSMNFPNPQPSDIITTYNIRASLGSQVKLRASGQNSCLVLPTADQQGEGYISLHDQYAPSGEASSLFTTGSCLDETATEQMGVVSASSYLNYFTLQFHSPGCQHSRAVKVNSIPVAPWSTALVMADVCLITTGGSIVTVTTEERNDSKYLNVKVIYRSVPSKKDKVTTNMFLSEFNTFMLDRLDSVREVVLVKDLNFQLNQPSNEESKKLHRLLKCLQFTQNIFPTIYTEEKIRNEICNERGEEVVTMFTKECITNLWLLTTKCWNLIKLYSITTKSLSVVLGAPRCCQLSRSGDRCCPPDAIRIDVGGLRETRASGDAGMPFR</sequence>